<sequence>MGQGQSTGVPPEERSDEEIIRVLARRFADKCFTQLEIYALKDVFRQLADTESSVRYVSQDTVARFLEIPDALGASAVLFQMISFLGAFPFPRDAPAVIGLNQLVIVLVLATDRYKKVLARGAHDRNKLIYKSLAVYDRLLAKKEGDKKSMGKCNVVEAGVDTHSHAPGFAVDQPQNDNEEDEEGEEDDELVLAAFETLDIDEVVHKGNEIQKTATETGMIPADNFRHFIMLLLLVAPLGPQESLSQYVAQLPEDGLQSLRTVADSILASFLNVETSPGVKASQWNRVIPVCFPNIFTGLHALFEHFLFSKDMDMSKPRRSDTGSSRISQPAGDPKPSVVVASNGAVVGTETFQPLLAVPGEIMVSSIASQLSFFLPGSSLFRRLRPLYAGSNDGFSLGSFQTKVFNWRAPTILLVTGTRLTDTAQSVQEANFAASISSRKFRPGSKGDRLTFGVYISTPWRHTHKECFGESDTVLFQLEPVHDVFPASKVNSDYVTFTKAPGTSQALAFGSPHPKPSQSSQWRNGQLNTLGAVSLRLDASLEFGVFHHDYTSKGGAFQNSVFRRFDFQDRFEVESLEVWGCGGDEEAKAQAERWAWEEREAEARRRINLGTGDIEADRALLEMAGLVGANRSGGSMI</sequence>
<comment type="function">
    <text evidence="1">May be involved in a process influencing telomere capping.</text>
</comment>
<comment type="subcellular location">
    <subcellularLocation>
        <location evidence="2">Cytoplasm</location>
    </subcellularLocation>
</comment>
<dbReference type="PANTHER" id="PTHR23354">
    <property type="entry name" value="NUCLEOLAR PROTEIN 7/ESTROGEN RECEPTOR COACTIVATOR-RELATED"/>
    <property type="match status" value="1"/>
</dbReference>
<evidence type="ECO:0000313" key="9">
    <source>
        <dbReference type="Proteomes" id="UP001583280"/>
    </source>
</evidence>
<gene>
    <name evidence="8" type="primary">RTC5</name>
    <name evidence="8" type="ORF">Cpir12675_000231</name>
</gene>
<protein>
    <recommendedName>
        <fullName evidence="4">Restriction of telomere capping protein 5</fullName>
    </recommendedName>
</protein>
<reference evidence="8 9" key="1">
    <citation type="journal article" date="2024" name="IMA Fungus">
        <title>IMA Genome - F19 : A genome assembly and annotation guide to empower mycologists, including annotated draft genome sequences of Ceratocystis pirilliformis, Diaporthe australafricana, Fusarium ophioides, Paecilomyces lecythidis, and Sporothrix stenoceras.</title>
        <authorList>
            <person name="Aylward J."/>
            <person name="Wilson A.M."/>
            <person name="Visagie C.M."/>
            <person name="Spraker J."/>
            <person name="Barnes I."/>
            <person name="Buitendag C."/>
            <person name="Ceriani C."/>
            <person name="Del Mar Angel L."/>
            <person name="du Plessis D."/>
            <person name="Fuchs T."/>
            <person name="Gasser K."/>
            <person name="Kramer D."/>
            <person name="Li W."/>
            <person name="Munsamy K."/>
            <person name="Piso A."/>
            <person name="Price J.L."/>
            <person name="Sonnekus B."/>
            <person name="Thomas C."/>
            <person name="van der Nest A."/>
            <person name="van Dijk A."/>
            <person name="van Heerden A."/>
            <person name="van Vuuren N."/>
            <person name="Yilmaz N."/>
            <person name="Duong T.A."/>
            <person name="van der Merwe N.A."/>
            <person name="Wingfield M.J."/>
            <person name="Wingfield B.D."/>
        </authorList>
    </citation>
    <scope>NUCLEOTIDE SEQUENCE [LARGE SCALE GENOMIC DNA]</scope>
    <source>
        <strain evidence="8 9">CMW 12675</strain>
    </source>
</reference>
<evidence type="ECO:0000256" key="4">
    <source>
        <dbReference type="ARBA" id="ARBA00015163"/>
    </source>
</evidence>
<evidence type="ECO:0000259" key="7">
    <source>
        <dbReference type="PROSITE" id="PS51886"/>
    </source>
</evidence>
<keyword evidence="9" id="KW-1185">Reference proteome</keyword>
<evidence type="ECO:0000256" key="2">
    <source>
        <dbReference type="ARBA" id="ARBA00004496"/>
    </source>
</evidence>
<accession>A0ABR3ZNI9</accession>
<dbReference type="SMART" id="SM00584">
    <property type="entry name" value="TLDc"/>
    <property type="match status" value="1"/>
</dbReference>
<dbReference type="Proteomes" id="UP001583280">
    <property type="component" value="Unassembled WGS sequence"/>
</dbReference>
<evidence type="ECO:0000256" key="3">
    <source>
        <dbReference type="ARBA" id="ARBA00006731"/>
    </source>
</evidence>
<evidence type="ECO:0000256" key="5">
    <source>
        <dbReference type="ARBA" id="ARBA00022490"/>
    </source>
</evidence>
<dbReference type="InterPro" id="IPR006571">
    <property type="entry name" value="TLDc_dom"/>
</dbReference>
<organism evidence="8 9">
    <name type="scientific">Ceratocystis pirilliformis</name>
    <dbReference type="NCBI Taxonomy" id="259994"/>
    <lineage>
        <taxon>Eukaryota</taxon>
        <taxon>Fungi</taxon>
        <taxon>Dikarya</taxon>
        <taxon>Ascomycota</taxon>
        <taxon>Pezizomycotina</taxon>
        <taxon>Sordariomycetes</taxon>
        <taxon>Hypocreomycetidae</taxon>
        <taxon>Microascales</taxon>
        <taxon>Ceratocystidaceae</taxon>
        <taxon>Ceratocystis</taxon>
    </lineage>
</organism>
<dbReference type="PANTHER" id="PTHR23354:SF130">
    <property type="entry name" value="RESTRICTION OF TELOMERE CAPPING PROTEIN 5"/>
    <property type="match status" value="1"/>
</dbReference>
<comment type="caution">
    <text evidence="8">The sequence shown here is derived from an EMBL/GenBank/DDBJ whole genome shotgun (WGS) entry which is preliminary data.</text>
</comment>
<dbReference type="Pfam" id="PF07534">
    <property type="entry name" value="TLD"/>
    <property type="match status" value="1"/>
</dbReference>
<comment type="similarity">
    <text evidence="3">Belongs to the RTC5 family.</text>
</comment>
<feature type="region of interest" description="Disordered" evidence="6">
    <location>
        <begin position="165"/>
        <end position="187"/>
    </location>
</feature>
<evidence type="ECO:0000313" key="8">
    <source>
        <dbReference type="EMBL" id="KAL1901724.1"/>
    </source>
</evidence>
<feature type="compositionally biased region" description="Acidic residues" evidence="6">
    <location>
        <begin position="177"/>
        <end position="187"/>
    </location>
</feature>
<feature type="region of interest" description="Disordered" evidence="6">
    <location>
        <begin position="317"/>
        <end position="336"/>
    </location>
</feature>
<dbReference type="EMBL" id="JAWDJO010000003">
    <property type="protein sequence ID" value="KAL1901724.1"/>
    <property type="molecule type" value="Genomic_DNA"/>
</dbReference>
<evidence type="ECO:0000256" key="1">
    <source>
        <dbReference type="ARBA" id="ARBA00002738"/>
    </source>
</evidence>
<name>A0ABR3ZNI9_9PEZI</name>
<proteinExistence type="inferred from homology"/>
<keyword evidence="5" id="KW-0963">Cytoplasm</keyword>
<dbReference type="PROSITE" id="PS51886">
    <property type="entry name" value="TLDC"/>
    <property type="match status" value="1"/>
</dbReference>
<feature type="domain" description="TLDc" evidence="7">
    <location>
        <begin position="361"/>
        <end position="582"/>
    </location>
</feature>
<evidence type="ECO:0000256" key="6">
    <source>
        <dbReference type="SAM" id="MobiDB-lite"/>
    </source>
</evidence>